<dbReference type="EMBL" id="GG704911">
    <property type="protein sequence ID" value="KJF60192.1"/>
    <property type="molecule type" value="Genomic_DNA"/>
</dbReference>
<dbReference type="RefSeq" id="XP_012214296.1">
    <property type="nucleotide sequence ID" value="XM_012358873.1"/>
</dbReference>
<reference evidence="2" key="1">
    <citation type="journal article" date="2009" name="Genome Res.">
        <title>Comparative genomic analyses of the human fungal pathogens Coccidioides and their relatives.</title>
        <authorList>
            <person name="Sharpton T.J."/>
            <person name="Stajich J.E."/>
            <person name="Rounsley S.D."/>
            <person name="Gardner M.J."/>
            <person name="Wortman J.R."/>
            <person name="Jordar V.S."/>
            <person name="Maiti R."/>
            <person name="Kodira C.D."/>
            <person name="Neafsey D.E."/>
            <person name="Zeng Q."/>
            <person name="Hung C.-Y."/>
            <person name="McMahan C."/>
            <person name="Muszewska A."/>
            <person name="Grynberg M."/>
            <person name="Mandel M.A."/>
            <person name="Kellner E.M."/>
            <person name="Barker B.M."/>
            <person name="Galgiani J.N."/>
            <person name="Orbach M.J."/>
            <person name="Kirkland T.N."/>
            <person name="Cole G.T."/>
            <person name="Henn M.R."/>
            <person name="Birren B.W."/>
            <person name="Taylor J.W."/>
        </authorList>
    </citation>
    <scope>NUCLEOTIDE SEQUENCE [LARGE SCALE GENOMIC DNA]</scope>
    <source>
        <strain evidence="2">RS</strain>
    </source>
</reference>
<reference evidence="2" key="2">
    <citation type="journal article" date="2010" name="Genome Res.">
        <title>Population genomic sequencing of Coccidioides fungi reveals recent hybridization and transposon control.</title>
        <authorList>
            <person name="Neafsey D.E."/>
            <person name="Barker B.M."/>
            <person name="Sharpton T.J."/>
            <person name="Stajich J.E."/>
            <person name="Park D.J."/>
            <person name="Whiston E."/>
            <person name="Hung C.-Y."/>
            <person name="McMahan C."/>
            <person name="White J."/>
            <person name="Sykes S."/>
            <person name="Heiman D."/>
            <person name="Young S."/>
            <person name="Zeng Q."/>
            <person name="Abouelleil A."/>
            <person name="Aftuck L."/>
            <person name="Bessette D."/>
            <person name="Brown A."/>
            <person name="FitzGerald M."/>
            <person name="Lui A."/>
            <person name="Macdonald J.P."/>
            <person name="Priest M."/>
            <person name="Orbach M.J."/>
            <person name="Galgiani J.N."/>
            <person name="Kirkland T.N."/>
            <person name="Cole G.T."/>
            <person name="Birren B.W."/>
            <person name="Henn M.R."/>
            <person name="Taylor J.W."/>
            <person name="Rounsley S.D."/>
        </authorList>
    </citation>
    <scope>GENOME REANNOTATION</scope>
    <source>
        <strain evidence="2">RS</strain>
    </source>
</reference>
<proteinExistence type="predicted"/>
<sequence length="140" mass="16041">MMQPGVVVCETDACQGKTNAGTMVGDGETSLLIRPLNPTARDASDWDVRAARKERSNSQTVNEAREQIHRHVFACIVAVVALSGRRENNEIMKKTFFLRNMGWEIIRQGGWLNLRDFQPKRRAIKYQSCIRKRARYQGYV</sequence>
<dbReference type="InParanoid" id="A0A0D8JSE1"/>
<dbReference type="VEuPathDB" id="FungiDB:CIMG_10709"/>
<dbReference type="Proteomes" id="UP000001261">
    <property type="component" value="Unassembled WGS sequence"/>
</dbReference>
<evidence type="ECO:0000313" key="2">
    <source>
        <dbReference type="Proteomes" id="UP000001261"/>
    </source>
</evidence>
<accession>A0A0D8JSE1</accession>
<protein>
    <submittedName>
        <fullName evidence="1">Uncharacterized protein</fullName>
    </submittedName>
</protein>
<organism evidence="1 2">
    <name type="scientific">Coccidioides immitis (strain RS)</name>
    <name type="common">Valley fever fungus</name>
    <dbReference type="NCBI Taxonomy" id="246410"/>
    <lineage>
        <taxon>Eukaryota</taxon>
        <taxon>Fungi</taxon>
        <taxon>Dikarya</taxon>
        <taxon>Ascomycota</taxon>
        <taxon>Pezizomycotina</taxon>
        <taxon>Eurotiomycetes</taxon>
        <taxon>Eurotiomycetidae</taxon>
        <taxon>Onygenales</taxon>
        <taxon>Onygenaceae</taxon>
        <taxon>Coccidioides</taxon>
    </lineage>
</organism>
<evidence type="ECO:0000313" key="1">
    <source>
        <dbReference type="EMBL" id="KJF60192.1"/>
    </source>
</evidence>
<gene>
    <name evidence="1" type="ORF">CIMG_10709</name>
</gene>
<keyword evidence="2" id="KW-1185">Reference proteome</keyword>
<dbReference type="KEGG" id="cim:CIMG_10709"/>
<name>A0A0D8JSE1_COCIM</name>
<dbReference type="AlphaFoldDB" id="A0A0D8JSE1"/>
<dbReference type="GeneID" id="24163404"/>